<evidence type="ECO:0000313" key="2">
    <source>
        <dbReference type="Proteomes" id="UP000001726"/>
    </source>
</evidence>
<evidence type="ECO:0000313" key="1">
    <source>
        <dbReference type="EMBL" id="CAO97685.1"/>
    </source>
</evidence>
<dbReference type="HOGENOM" id="CLU_2860862_0_0_6"/>
<accession>B2VHK1</accession>
<protein>
    <submittedName>
        <fullName evidence="1">Uncharacterized protein</fullName>
    </submittedName>
</protein>
<gene>
    <name evidence="1" type="ordered locus">ETA_26390</name>
</gene>
<reference evidence="1 2" key="1">
    <citation type="journal article" date="2008" name="Environ. Microbiol.">
        <title>The genome of Erwinia tasmaniensis strain Et1/99, a non-pathogenic bacterium in the genus Erwinia.</title>
        <authorList>
            <person name="Kube M."/>
            <person name="Migdoll A.M."/>
            <person name="Mueller I."/>
            <person name="Kuhl H."/>
            <person name="Beck A."/>
            <person name="Reinhardt R."/>
            <person name="Geider K."/>
        </authorList>
    </citation>
    <scope>NUCLEOTIDE SEQUENCE [LARGE SCALE GENOMIC DNA]</scope>
    <source>
        <strain evidence="2">DSM 17950 / CFBP 7177 / CIP 109463 / NCPPB 4357 / Et1/99</strain>
    </source>
</reference>
<name>B2VHK1_ERWT9</name>
<dbReference type="KEGG" id="eta:ETA_26390"/>
<keyword evidence="2" id="KW-1185">Reference proteome</keyword>
<dbReference type="EMBL" id="CU468135">
    <property type="protein sequence ID" value="CAO97685.1"/>
    <property type="molecule type" value="Genomic_DNA"/>
</dbReference>
<dbReference type="Proteomes" id="UP000001726">
    <property type="component" value="Chromosome"/>
</dbReference>
<dbReference type="AlphaFoldDB" id="B2VHK1"/>
<proteinExistence type="predicted"/>
<organism evidence="1 2">
    <name type="scientific">Erwinia tasmaniensis (strain DSM 17950 / CFBP 7177 / CIP 109463 / NCPPB 4357 / Et1/99)</name>
    <dbReference type="NCBI Taxonomy" id="465817"/>
    <lineage>
        <taxon>Bacteria</taxon>
        <taxon>Pseudomonadati</taxon>
        <taxon>Pseudomonadota</taxon>
        <taxon>Gammaproteobacteria</taxon>
        <taxon>Enterobacterales</taxon>
        <taxon>Erwiniaceae</taxon>
        <taxon>Erwinia</taxon>
    </lineage>
</organism>
<sequence>MPAEAVMTVNCFVICTLAGNLRPVFRQQSEQPVASPFPGCLHLAMKQVFRTGHGHKKSPLERAF</sequence>